<evidence type="ECO:0000256" key="5">
    <source>
        <dbReference type="SAM" id="Phobius"/>
    </source>
</evidence>
<accession>A0A3D8HCS5</accession>
<dbReference type="Gene3D" id="2.40.50.140">
    <property type="entry name" value="Nucleic acid-binding proteins"/>
    <property type="match status" value="1"/>
</dbReference>
<dbReference type="InterPro" id="IPR002810">
    <property type="entry name" value="NfeD-like_C"/>
</dbReference>
<evidence type="ECO:0000256" key="2">
    <source>
        <dbReference type="ARBA" id="ARBA00022692"/>
    </source>
</evidence>
<dbReference type="InterPro" id="IPR052165">
    <property type="entry name" value="Membrane_assoc_protease"/>
</dbReference>
<feature type="transmembrane region" description="Helical" evidence="5">
    <location>
        <begin position="6"/>
        <end position="24"/>
    </location>
</feature>
<dbReference type="PANTHER" id="PTHR33507:SF3">
    <property type="entry name" value="INNER MEMBRANE PROTEIN YBBJ"/>
    <property type="match status" value="1"/>
</dbReference>
<evidence type="ECO:0000256" key="4">
    <source>
        <dbReference type="ARBA" id="ARBA00023136"/>
    </source>
</evidence>
<evidence type="ECO:0000256" key="3">
    <source>
        <dbReference type="ARBA" id="ARBA00022989"/>
    </source>
</evidence>
<feature type="transmembrane region" description="Helical" evidence="5">
    <location>
        <begin position="31"/>
        <end position="48"/>
    </location>
</feature>
<dbReference type="EMBL" id="JACRTI010000030">
    <property type="protein sequence ID" value="MBC8602523.1"/>
    <property type="molecule type" value="Genomic_DNA"/>
</dbReference>
<dbReference type="Pfam" id="PF01957">
    <property type="entry name" value="NfeD"/>
    <property type="match status" value="1"/>
</dbReference>
<name>A0A3D8HCS5_9BACT</name>
<keyword evidence="4 5" id="KW-0472">Membrane</keyword>
<dbReference type="Proteomes" id="UP000256321">
    <property type="component" value="Unassembled WGS sequence"/>
</dbReference>
<keyword evidence="10" id="KW-1185">Reference proteome</keyword>
<reference evidence="8 9" key="1">
    <citation type="submission" date="2018-07" db="EMBL/GenBank/DDBJ databases">
        <title>Parabacteroides acidifaciens nov. sp., isolated from human feces.</title>
        <authorList>
            <person name="Wang Y.J."/>
        </authorList>
    </citation>
    <scope>NUCLEOTIDE SEQUENCE [LARGE SCALE GENOMIC DNA]</scope>
    <source>
        <strain evidence="8 9">426-9</strain>
    </source>
</reference>
<keyword evidence="2 5" id="KW-0812">Transmembrane</keyword>
<protein>
    <submittedName>
        <fullName evidence="7">NfeD family protein</fullName>
    </submittedName>
</protein>
<dbReference type="SUPFAM" id="SSF141322">
    <property type="entry name" value="NfeD domain-like"/>
    <property type="match status" value="1"/>
</dbReference>
<evidence type="ECO:0000313" key="10">
    <source>
        <dbReference type="Proteomes" id="UP000629596"/>
    </source>
</evidence>
<evidence type="ECO:0000256" key="1">
    <source>
        <dbReference type="ARBA" id="ARBA00004141"/>
    </source>
</evidence>
<dbReference type="GO" id="GO:0005886">
    <property type="term" value="C:plasma membrane"/>
    <property type="evidence" value="ECO:0007669"/>
    <property type="project" value="TreeGrafter"/>
</dbReference>
<dbReference type="InterPro" id="IPR012340">
    <property type="entry name" value="NA-bd_OB-fold"/>
</dbReference>
<reference evidence="7 10" key="2">
    <citation type="submission" date="2020-08" db="EMBL/GenBank/DDBJ databases">
        <title>Genome public.</title>
        <authorList>
            <person name="Liu C."/>
            <person name="Sun Q."/>
        </authorList>
    </citation>
    <scope>NUCLEOTIDE SEQUENCE [LARGE SCALE GENOMIC DNA]</scope>
    <source>
        <strain evidence="7 10">426_9</strain>
    </source>
</reference>
<dbReference type="AlphaFoldDB" id="A0A3D8HCS5"/>
<proteinExistence type="predicted"/>
<dbReference type="RefSeq" id="WP_115500026.1">
    <property type="nucleotide sequence ID" value="NZ_JACRTI010000030.1"/>
</dbReference>
<evidence type="ECO:0000259" key="6">
    <source>
        <dbReference type="Pfam" id="PF01957"/>
    </source>
</evidence>
<sequence>MLFETLIIAFLMVVAIVLVLLEIFMLPGITVAGVGGFLFAAGGLIYAYSVSVWMGNITLGVSLLVFIASFAWLLRSKSFNRVALKTDVDSKLVSSRDLGIVPGDEGITLSRLAPIGKARIKGITVEAKSMDELIDEGTPVEVMRVDGYNVLVKRKNNS</sequence>
<organism evidence="8 9">
    <name type="scientific">Parabacteroides acidifaciens</name>
    <dbReference type="NCBI Taxonomy" id="2290935"/>
    <lineage>
        <taxon>Bacteria</taxon>
        <taxon>Pseudomonadati</taxon>
        <taxon>Bacteroidota</taxon>
        <taxon>Bacteroidia</taxon>
        <taxon>Bacteroidales</taxon>
        <taxon>Tannerellaceae</taxon>
        <taxon>Parabacteroides</taxon>
    </lineage>
</organism>
<comment type="caution">
    <text evidence="8">The sequence shown here is derived from an EMBL/GenBank/DDBJ whole genome shotgun (WGS) entry which is preliminary data.</text>
</comment>
<dbReference type="Proteomes" id="UP000629596">
    <property type="component" value="Unassembled WGS sequence"/>
</dbReference>
<comment type="subcellular location">
    <subcellularLocation>
        <location evidence="1">Membrane</location>
        <topology evidence="1">Multi-pass membrane protein</topology>
    </subcellularLocation>
</comment>
<keyword evidence="3 5" id="KW-1133">Transmembrane helix</keyword>
<dbReference type="PANTHER" id="PTHR33507">
    <property type="entry name" value="INNER MEMBRANE PROTEIN YBBJ"/>
    <property type="match status" value="1"/>
</dbReference>
<evidence type="ECO:0000313" key="9">
    <source>
        <dbReference type="Proteomes" id="UP000256321"/>
    </source>
</evidence>
<gene>
    <name evidence="8" type="ORF">DWU89_12780</name>
    <name evidence="7" type="ORF">H8784_12465</name>
</gene>
<feature type="transmembrane region" description="Helical" evidence="5">
    <location>
        <begin position="54"/>
        <end position="74"/>
    </location>
</feature>
<dbReference type="EMBL" id="QREV01000030">
    <property type="protein sequence ID" value="RDU48766.1"/>
    <property type="molecule type" value="Genomic_DNA"/>
</dbReference>
<evidence type="ECO:0000313" key="7">
    <source>
        <dbReference type="EMBL" id="MBC8602523.1"/>
    </source>
</evidence>
<evidence type="ECO:0000313" key="8">
    <source>
        <dbReference type="EMBL" id="RDU48766.1"/>
    </source>
</evidence>
<feature type="domain" description="NfeD-like C-terminal" evidence="6">
    <location>
        <begin position="103"/>
        <end position="154"/>
    </location>
</feature>